<comment type="caution">
    <text evidence="3">The sequence shown here is derived from an EMBL/GenBank/DDBJ whole genome shotgun (WGS) entry which is preliminary data.</text>
</comment>
<dbReference type="Proteomes" id="UP000023152">
    <property type="component" value="Unassembled WGS sequence"/>
</dbReference>
<evidence type="ECO:0000256" key="1">
    <source>
        <dbReference type="SAM" id="Coils"/>
    </source>
</evidence>
<feature type="non-terminal residue" evidence="3">
    <location>
        <position position="1"/>
    </location>
</feature>
<gene>
    <name evidence="3" type="ORF">RFI_03430</name>
</gene>
<keyword evidence="4" id="KW-1185">Reference proteome</keyword>
<dbReference type="AlphaFoldDB" id="X6P554"/>
<name>X6P554_RETFI</name>
<sequence length="246" mass="28470">IKDAETDSTTSKTPIFHHNEQDDEIDNSVQSKKKRNINRCSKWECMYNVHKKERKREKGRNSSTNKKTLETDKKENKNEQDNNAIKKNEDVTRTNGKEKQVNNKTPNAGHDDKAANDEKPRQQQQQQQKVIPKIEIKTTSTTGSDSTSTAQKDSKNQKSVSDTTSITEPSTVSTDKDKAIINLKQNIHELQEVLHNKEEHIKTLELSNESIRNTLLMTQNQYFKLQQEYETLNKRAQHNRTHSGWD</sequence>
<evidence type="ECO:0000313" key="4">
    <source>
        <dbReference type="Proteomes" id="UP000023152"/>
    </source>
</evidence>
<feature type="compositionally biased region" description="Polar residues" evidence="2">
    <location>
        <begin position="157"/>
        <end position="172"/>
    </location>
</feature>
<protein>
    <submittedName>
        <fullName evidence="3">Uncharacterized protein</fullName>
    </submittedName>
</protein>
<proteinExistence type="predicted"/>
<feature type="compositionally biased region" description="Low complexity" evidence="2">
    <location>
        <begin position="138"/>
        <end position="149"/>
    </location>
</feature>
<reference evidence="3 4" key="1">
    <citation type="journal article" date="2013" name="Curr. Biol.">
        <title>The Genome of the Foraminiferan Reticulomyxa filosa.</title>
        <authorList>
            <person name="Glockner G."/>
            <person name="Hulsmann N."/>
            <person name="Schleicher M."/>
            <person name="Noegel A.A."/>
            <person name="Eichinger L."/>
            <person name="Gallinger C."/>
            <person name="Pawlowski J."/>
            <person name="Sierra R."/>
            <person name="Euteneuer U."/>
            <person name="Pillet L."/>
            <person name="Moustafa A."/>
            <person name="Platzer M."/>
            <person name="Groth M."/>
            <person name="Szafranski K."/>
            <person name="Schliwa M."/>
        </authorList>
    </citation>
    <scope>NUCLEOTIDE SEQUENCE [LARGE SCALE GENOMIC DNA]</scope>
</reference>
<feature type="coiled-coil region" evidence="1">
    <location>
        <begin position="180"/>
        <end position="235"/>
    </location>
</feature>
<feature type="compositionally biased region" description="Basic residues" evidence="2">
    <location>
        <begin position="49"/>
        <end position="58"/>
    </location>
</feature>
<feature type="compositionally biased region" description="Basic and acidic residues" evidence="2">
    <location>
        <begin position="67"/>
        <end position="101"/>
    </location>
</feature>
<accession>X6P554</accession>
<keyword evidence="1" id="KW-0175">Coiled coil</keyword>
<evidence type="ECO:0000313" key="3">
    <source>
        <dbReference type="EMBL" id="ETO33680.1"/>
    </source>
</evidence>
<feature type="compositionally biased region" description="Basic and acidic residues" evidence="2">
    <location>
        <begin position="109"/>
        <end position="121"/>
    </location>
</feature>
<organism evidence="3 4">
    <name type="scientific">Reticulomyxa filosa</name>
    <dbReference type="NCBI Taxonomy" id="46433"/>
    <lineage>
        <taxon>Eukaryota</taxon>
        <taxon>Sar</taxon>
        <taxon>Rhizaria</taxon>
        <taxon>Retaria</taxon>
        <taxon>Foraminifera</taxon>
        <taxon>Monothalamids</taxon>
        <taxon>Reticulomyxidae</taxon>
        <taxon>Reticulomyxa</taxon>
    </lineage>
</organism>
<evidence type="ECO:0000256" key="2">
    <source>
        <dbReference type="SAM" id="MobiDB-lite"/>
    </source>
</evidence>
<dbReference type="EMBL" id="ASPP01003200">
    <property type="protein sequence ID" value="ETO33680.1"/>
    <property type="molecule type" value="Genomic_DNA"/>
</dbReference>
<feature type="region of interest" description="Disordered" evidence="2">
    <location>
        <begin position="1"/>
        <end position="172"/>
    </location>
</feature>